<dbReference type="RefSeq" id="WP_369243728.1">
    <property type="nucleotide sequence ID" value="NZ_CP163443.1"/>
</dbReference>
<name>A0AB39R750_9ACTN</name>
<sequence length="93" mass="10290">MASGSAEVAFGVHPLAPSIFQVPIGDKKCWAWRDVFQTYFQDGERLDYARVAFYGSEEPARMSATKWVRNPLEVAGQADFGVFARISQASRGS</sequence>
<proteinExistence type="predicted"/>
<dbReference type="EMBL" id="CP163443">
    <property type="protein sequence ID" value="XDQ50373.1"/>
    <property type="molecule type" value="Genomic_DNA"/>
</dbReference>
<evidence type="ECO:0000313" key="1">
    <source>
        <dbReference type="EMBL" id="XDQ50373.1"/>
    </source>
</evidence>
<gene>
    <name evidence="1" type="ORF">AB5J53_00910</name>
</gene>
<protein>
    <submittedName>
        <fullName evidence="1">Uncharacterized protein</fullName>
    </submittedName>
</protein>
<organism evidence="1">
    <name type="scientific">Streptomyces sp. R41</name>
    <dbReference type="NCBI Taxonomy" id="3238632"/>
    <lineage>
        <taxon>Bacteria</taxon>
        <taxon>Bacillati</taxon>
        <taxon>Actinomycetota</taxon>
        <taxon>Actinomycetes</taxon>
        <taxon>Kitasatosporales</taxon>
        <taxon>Streptomycetaceae</taxon>
        <taxon>Streptomyces</taxon>
    </lineage>
</organism>
<dbReference type="AlphaFoldDB" id="A0AB39R750"/>
<accession>A0AB39R750</accession>
<reference evidence="1" key="1">
    <citation type="submission" date="2024-07" db="EMBL/GenBank/DDBJ databases">
        <authorList>
            <person name="Yu S.T."/>
        </authorList>
    </citation>
    <scope>NUCLEOTIDE SEQUENCE</scope>
    <source>
        <strain evidence="1">R41</strain>
    </source>
</reference>